<dbReference type="InterPro" id="IPR013381">
    <property type="entry name" value="CRISPR-assoc_prot_Cse1"/>
</dbReference>
<organism evidence="1 2">
    <name type="scientific">Micromonospora inyonensis</name>
    <dbReference type="NCBI Taxonomy" id="47866"/>
    <lineage>
        <taxon>Bacteria</taxon>
        <taxon>Bacillati</taxon>
        <taxon>Actinomycetota</taxon>
        <taxon>Actinomycetes</taxon>
        <taxon>Micromonosporales</taxon>
        <taxon>Micromonosporaceae</taxon>
        <taxon>Micromonospora</taxon>
    </lineage>
</organism>
<keyword evidence="2" id="KW-1185">Reference proteome</keyword>
<dbReference type="RefSeq" id="WP_281189570.1">
    <property type="nucleotide sequence ID" value="NZ_FMHU01000001.1"/>
</dbReference>
<dbReference type="Proteomes" id="UP000198906">
    <property type="component" value="Unassembled WGS sequence"/>
</dbReference>
<protein>
    <submittedName>
        <fullName evidence="1">CRISPR-associated protein Cse1 (CRISPR_cse1)</fullName>
    </submittedName>
</protein>
<dbReference type="Gene3D" id="1.10.132.100">
    <property type="match status" value="1"/>
</dbReference>
<gene>
    <name evidence="1" type="ORF">GA0074694_0373</name>
</gene>
<reference evidence="2" key="1">
    <citation type="submission" date="2016-06" db="EMBL/GenBank/DDBJ databases">
        <authorList>
            <person name="Varghese N."/>
        </authorList>
    </citation>
    <scope>NUCLEOTIDE SEQUENCE [LARGE SCALE GENOMIC DNA]</scope>
    <source>
        <strain evidence="2">DSM 46123</strain>
    </source>
</reference>
<sequence length="164" mass="18115">MFTDALTLNVLLLVEDSALRTTAVDAAADAEAAVTVLRRLATNLARAAGSRDTDSGVADRAAEHAYGLLDRAFRDWLARLGPDSDPTAERVAWQRRLRRAVERLGFELVRNAGPNAWTGRTITDQNGRDVHYSSWQAEAWFRDGLAKALPMATDRSHQRQEEAA</sequence>
<accession>A0A1C6R8X6</accession>
<proteinExistence type="predicted"/>
<evidence type="ECO:0000313" key="2">
    <source>
        <dbReference type="Proteomes" id="UP000198906"/>
    </source>
</evidence>
<dbReference type="AlphaFoldDB" id="A0A1C6R8X6"/>
<evidence type="ECO:0000313" key="1">
    <source>
        <dbReference type="EMBL" id="SCL13522.1"/>
    </source>
</evidence>
<dbReference type="Pfam" id="PF09481">
    <property type="entry name" value="CRISPR_Cse1"/>
    <property type="match status" value="1"/>
</dbReference>
<dbReference type="EMBL" id="FMHU01000001">
    <property type="protein sequence ID" value="SCL13522.1"/>
    <property type="molecule type" value="Genomic_DNA"/>
</dbReference>
<dbReference type="STRING" id="47866.GA0074694_0373"/>
<name>A0A1C6R8X6_9ACTN</name>